<dbReference type="HOGENOM" id="CLU_037628_6_1_11"/>
<gene>
    <name evidence="5" type="ordered locus">Caci_3715</name>
</gene>
<dbReference type="Gene3D" id="3.40.50.2300">
    <property type="match status" value="2"/>
</dbReference>
<dbReference type="PRINTS" id="PR00036">
    <property type="entry name" value="HTHLACI"/>
</dbReference>
<evidence type="ECO:0000313" key="5">
    <source>
        <dbReference type="EMBL" id="ACU72617.1"/>
    </source>
</evidence>
<sequence>MAEAVPVRRATVRDIAAATGVSIATVSRVLNDHANVAPATRELVQRTVERFGARTPSAPDPEAPGAIYLRCPYTLTDYFGLIVSSIAESLESFHRTLILDAGENSQAATVLPTLAGRSGVAGAIMILPPEPDEQLVALRAQGFPFVVVDPRGEVPRDVAAVSAAHLTGARSATHHLLAAGHRRIGVIAGPEEWLAARDRLAGHTSALADAGILPDRTLIRAVEPTVGLGHWAAGELLDLPDPPTAVVCFNDKTAIGAMAAAADRRLRVPRDLSVTGFDDIDLAQAASPMLTTVRQPLAEMGRMAVSLLIRLIDRQPVDALHVELATELVVRGSTGAVRSGR</sequence>
<organism evidence="5 6">
    <name type="scientific">Catenulispora acidiphila (strain DSM 44928 / JCM 14897 / NBRC 102108 / NRRL B-24433 / ID139908)</name>
    <dbReference type="NCBI Taxonomy" id="479433"/>
    <lineage>
        <taxon>Bacteria</taxon>
        <taxon>Bacillati</taxon>
        <taxon>Actinomycetota</taxon>
        <taxon>Actinomycetes</taxon>
        <taxon>Catenulisporales</taxon>
        <taxon>Catenulisporaceae</taxon>
        <taxon>Catenulispora</taxon>
    </lineage>
</organism>
<evidence type="ECO:0000256" key="1">
    <source>
        <dbReference type="ARBA" id="ARBA00023015"/>
    </source>
</evidence>
<dbReference type="SUPFAM" id="SSF53822">
    <property type="entry name" value="Periplasmic binding protein-like I"/>
    <property type="match status" value="1"/>
</dbReference>
<dbReference type="InterPro" id="IPR028082">
    <property type="entry name" value="Peripla_BP_I"/>
</dbReference>
<feature type="domain" description="HTH lacI-type" evidence="4">
    <location>
        <begin position="10"/>
        <end position="52"/>
    </location>
</feature>
<protein>
    <submittedName>
        <fullName evidence="5">Transcriptional regulator, LacI family</fullName>
    </submittedName>
</protein>
<dbReference type="EMBL" id="CP001700">
    <property type="protein sequence ID" value="ACU72617.1"/>
    <property type="molecule type" value="Genomic_DNA"/>
</dbReference>
<dbReference type="STRING" id="479433.Caci_3715"/>
<reference evidence="5 6" key="1">
    <citation type="journal article" date="2009" name="Stand. Genomic Sci.">
        <title>Complete genome sequence of Catenulispora acidiphila type strain (ID 139908).</title>
        <authorList>
            <person name="Copeland A."/>
            <person name="Lapidus A."/>
            <person name="Glavina Del Rio T."/>
            <person name="Nolan M."/>
            <person name="Lucas S."/>
            <person name="Chen F."/>
            <person name="Tice H."/>
            <person name="Cheng J.F."/>
            <person name="Bruce D."/>
            <person name="Goodwin L."/>
            <person name="Pitluck S."/>
            <person name="Mikhailova N."/>
            <person name="Pati A."/>
            <person name="Ivanova N."/>
            <person name="Mavromatis K."/>
            <person name="Chen A."/>
            <person name="Palaniappan K."/>
            <person name="Chain P."/>
            <person name="Land M."/>
            <person name="Hauser L."/>
            <person name="Chang Y.J."/>
            <person name="Jeffries C.D."/>
            <person name="Chertkov O."/>
            <person name="Brettin T."/>
            <person name="Detter J.C."/>
            <person name="Han C."/>
            <person name="Ali Z."/>
            <person name="Tindall B.J."/>
            <person name="Goker M."/>
            <person name="Bristow J."/>
            <person name="Eisen J.A."/>
            <person name="Markowitz V."/>
            <person name="Hugenholtz P."/>
            <person name="Kyrpides N.C."/>
            <person name="Klenk H.P."/>
        </authorList>
    </citation>
    <scope>NUCLEOTIDE SEQUENCE [LARGE SCALE GENOMIC DNA]</scope>
    <source>
        <strain evidence="6">DSM 44928 / JCM 14897 / NBRC 102108 / NRRL B-24433 / ID139908</strain>
    </source>
</reference>
<dbReference type="InterPro" id="IPR046335">
    <property type="entry name" value="LacI/GalR-like_sensor"/>
</dbReference>
<dbReference type="eggNOG" id="COG1609">
    <property type="taxonomic scope" value="Bacteria"/>
</dbReference>
<dbReference type="SMART" id="SM00354">
    <property type="entry name" value="HTH_LACI"/>
    <property type="match status" value="1"/>
</dbReference>
<dbReference type="PROSITE" id="PS00356">
    <property type="entry name" value="HTH_LACI_1"/>
    <property type="match status" value="1"/>
</dbReference>
<dbReference type="Gene3D" id="1.10.260.40">
    <property type="entry name" value="lambda repressor-like DNA-binding domains"/>
    <property type="match status" value="1"/>
</dbReference>
<name>C7QBZ8_CATAD</name>
<dbReference type="PANTHER" id="PTHR30146:SF109">
    <property type="entry name" value="HTH-TYPE TRANSCRIPTIONAL REGULATOR GALS"/>
    <property type="match status" value="1"/>
</dbReference>
<dbReference type="SUPFAM" id="SSF47413">
    <property type="entry name" value="lambda repressor-like DNA-binding domains"/>
    <property type="match status" value="1"/>
</dbReference>
<dbReference type="OrthoDB" id="3510266at2"/>
<dbReference type="InParanoid" id="C7QBZ8"/>
<evidence type="ECO:0000256" key="2">
    <source>
        <dbReference type="ARBA" id="ARBA00023125"/>
    </source>
</evidence>
<proteinExistence type="predicted"/>
<accession>C7QBZ8</accession>
<dbReference type="GO" id="GO:0000976">
    <property type="term" value="F:transcription cis-regulatory region binding"/>
    <property type="evidence" value="ECO:0007669"/>
    <property type="project" value="TreeGrafter"/>
</dbReference>
<dbReference type="Pfam" id="PF13377">
    <property type="entry name" value="Peripla_BP_3"/>
    <property type="match status" value="1"/>
</dbReference>
<evidence type="ECO:0000313" key="6">
    <source>
        <dbReference type="Proteomes" id="UP000000851"/>
    </source>
</evidence>
<keyword evidence="1" id="KW-0805">Transcription regulation</keyword>
<keyword evidence="3" id="KW-0804">Transcription</keyword>
<evidence type="ECO:0000256" key="3">
    <source>
        <dbReference type="ARBA" id="ARBA00023163"/>
    </source>
</evidence>
<keyword evidence="2" id="KW-0238">DNA-binding</keyword>
<dbReference type="GO" id="GO:0003700">
    <property type="term" value="F:DNA-binding transcription factor activity"/>
    <property type="evidence" value="ECO:0007669"/>
    <property type="project" value="TreeGrafter"/>
</dbReference>
<dbReference type="PANTHER" id="PTHR30146">
    <property type="entry name" value="LACI-RELATED TRANSCRIPTIONAL REPRESSOR"/>
    <property type="match status" value="1"/>
</dbReference>
<dbReference type="InterPro" id="IPR010982">
    <property type="entry name" value="Lambda_DNA-bd_dom_sf"/>
</dbReference>
<dbReference type="PROSITE" id="PS50932">
    <property type="entry name" value="HTH_LACI_2"/>
    <property type="match status" value="1"/>
</dbReference>
<dbReference type="Proteomes" id="UP000000851">
    <property type="component" value="Chromosome"/>
</dbReference>
<dbReference type="FunCoup" id="C7QBZ8">
    <property type="interactions" value="24"/>
</dbReference>
<dbReference type="Pfam" id="PF00356">
    <property type="entry name" value="LacI"/>
    <property type="match status" value="1"/>
</dbReference>
<dbReference type="KEGG" id="cai:Caci_3715"/>
<dbReference type="InterPro" id="IPR000843">
    <property type="entry name" value="HTH_LacI"/>
</dbReference>
<dbReference type="RefSeq" id="WP_015792346.1">
    <property type="nucleotide sequence ID" value="NC_013131.1"/>
</dbReference>
<dbReference type="AlphaFoldDB" id="C7QBZ8"/>
<evidence type="ECO:0000259" key="4">
    <source>
        <dbReference type="PROSITE" id="PS50932"/>
    </source>
</evidence>
<keyword evidence="6" id="KW-1185">Reference proteome</keyword>
<dbReference type="CDD" id="cd01392">
    <property type="entry name" value="HTH_LacI"/>
    <property type="match status" value="1"/>
</dbReference>